<reference evidence="1 2" key="1">
    <citation type="submission" date="2022-10" db="EMBL/GenBank/DDBJ databases">
        <title>Luteolibacter arcticus strain CCTCC AB 2014275, whole genome shotgun sequencing project.</title>
        <authorList>
            <person name="Zhao G."/>
            <person name="Shen L."/>
        </authorList>
    </citation>
    <scope>NUCLEOTIDE SEQUENCE [LARGE SCALE GENOMIC DNA]</scope>
    <source>
        <strain evidence="1 2">CCTCC AB 2014275</strain>
    </source>
</reference>
<dbReference type="SUPFAM" id="SSF53649">
    <property type="entry name" value="Alkaline phosphatase-like"/>
    <property type="match status" value="1"/>
</dbReference>
<comment type="caution">
    <text evidence="1">The sequence shown here is derived from an EMBL/GenBank/DDBJ whole genome shotgun (WGS) entry which is preliminary data.</text>
</comment>
<organism evidence="1 2">
    <name type="scientific">Luteolibacter arcticus</name>
    <dbReference type="NCBI Taxonomy" id="1581411"/>
    <lineage>
        <taxon>Bacteria</taxon>
        <taxon>Pseudomonadati</taxon>
        <taxon>Verrucomicrobiota</taxon>
        <taxon>Verrucomicrobiia</taxon>
        <taxon>Verrucomicrobiales</taxon>
        <taxon>Verrucomicrobiaceae</taxon>
        <taxon>Luteolibacter</taxon>
    </lineage>
</organism>
<dbReference type="InterPro" id="IPR006311">
    <property type="entry name" value="TAT_signal"/>
</dbReference>
<dbReference type="InterPro" id="IPR017850">
    <property type="entry name" value="Alkaline_phosphatase_core_sf"/>
</dbReference>
<dbReference type="Proteomes" id="UP001320876">
    <property type="component" value="Unassembled WGS sequence"/>
</dbReference>
<dbReference type="RefSeq" id="WP_264489198.1">
    <property type="nucleotide sequence ID" value="NZ_JAPDDT010000012.1"/>
</dbReference>
<dbReference type="Pfam" id="PF07394">
    <property type="entry name" value="DUF1501"/>
    <property type="match status" value="1"/>
</dbReference>
<sequence>MNPQQQRAAYLTRREFFSRSSVGIGSAALASLLDRDLLSAEPAISHYAPRAKRVIYLLQNGAPPHIDTFDYKPGLEKLRGQELPASVLAGKKFSTMTSGQTKKPILPAFAKFKQYGKSGAWVCDLLPKTAEIVDELCFIKSMHTKSVNHSPGISYLLTGEEQPGRPSMGAWATYGLGSDSQQLPAFVVMTSRDKEASCGQIFYDYYWGSGFLPSKFQGVRFRGGGDPVLYLSNPDGMSREVRRGLLDHLAQLNEKHYAEFADPEIATRISQYEMAYKMQASVPELTDFSQETQETLAMYGPDVKKPGSYAYNCLMARRLIERGVRFVQCFHAGWDHHRNLTTQFAIQCQDTDAPSAALVKDLKRRGLLDDTLVIWGGEFGRTPFLQGDINDVKNWGRDHHPYAFTMWMAGGGVKPGIQYGETDEFGFNVVRDPVHVHDFQATVLHLLGIDHERLTYRFQGRQFRLTDVHGHVVKDILA</sequence>
<dbReference type="PROSITE" id="PS51318">
    <property type="entry name" value="TAT"/>
    <property type="match status" value="1"/>
</dbReference>
<protein>
    <submittedName>
        <fullName evidence="1">DUF1501 domain-containing protein</fullName>
    </submittedName>
</protein>
<dbReference type="Gene3D" id="3.40.720.10">
    <property type="entry name" value="Alkaline Phosphatase, subunit A"/>
    <property type="match status" value="1"/>
</dbReference>
<proteinExistence type="predicted"/>
<dbReference type="EMBL" id="JAPDDT010000012">
    <property type="protein sequence ID" value="MCW1925090.1"/>
    <property type="molecule type" value="Genomic_DNA"/>
</dbReference>
<gene>
    <name evidence="1" type="ORF">OKA05_21190</name>
</gene>
<dbReference type="PANTHER" id="PTHR43737:SF1">
    <property type="entry name" value="DUF1501 DOMAIN-CONTAINING PROTEIN"/>
    <property type="match status" value="1"/>
</dbReference>
<evidence type="ECO:0000313" key="1">
    <source>
        <dbReference type="EMBL" id="MCW1925090.1"/>
    </source>
</evidence>
<dbReference type="PANTHER" id="PTHR43737">
    <property type="entry name" value="BLL7424 PROTEIN"/>
    <property type="match status" value="1"/>
</dbReference>
<accession>A0ABT3GNI5</accession>
<evidence type="ECO:0000313" key="2">
    <source>
        <dbReference type="Proteomes" id="UP001320876"/>
    </source>
</evidence>
<dbReference type="InterPro" id="IPR010869">
    <property type="entry name" value="DUF1501"/>
</dbReference>
<name>A0ABT3GNI5_9BACT</name>
<keyword evidence="2" id="KW-1185">Reference proteome</keyword>